<feature type="domain" description="Bacterial type II secretion system protein E" evidence="4">
    <location>
        <begin position="385"/>
        <end position="399"/>
    </location>
</feature>
<comment type="similarity">
    <text evidence="1">Belongs to the GSP E family.</text>
</comment>
<organism evidence="5 6">
    <name type="scientific">Candidatus Sungbacteria bacterium RIFCSPHIGHO2_01_FULL_47_32</name>
    <dbReference type="NCBI Taxonomy" id="1802264"/>
    <lineage>
        <taxon>Bacteria</taxon>
        <taxon>Candidatus Sungiibacteriota</taxon>
    </lineage>
</organism>
<protein>
    <recommendedName>
        <fullName evidence="4">Bacterial type II secretion system protein E domain-containing protein</fullName>
    </recommendedName>
</protein>
<dbReference type="InterPro" id="IPR001482">
    <property type="entry name" value="T2SS/T4SS_dom"/>
</dbReference>
<dbReference type="SMART" id="SM00382">
    <property type="entry name" value="AAA"/>
    <property type="match status" value="1"/>
</dbReference>
<dbReference type="InterPro" id="IPR007831">
    <property type="entry name" value="T2SS_GspE_N"/>
</dbReference>
<gene>
    <name evidence="5" type="ORF">A2633_04410</name>
</gene>
<evidence type="ECO:0000313" key="6">
    <source>
        <dbReference type="Proteomes" id="UP000177152"/>
    </source>
</evidence>
<dbReference type="PANTHER" id="PTHR30258">
    <property type="entry name" value="TYPE II SECRETION SYSTEM PROTEIN GSPE-RELATED"/>
    <property type="match status" value="1"/>
</dbReference>
<dbReference type="AlphaFoldDB" id="A0A1G2K356"/>
<dbReference type="PROSITE" id="PS00662">
    <property type="entry name" value="T2SP_E"/>
    <property type="match status" value="1"/>
</dbReference>
<dbReference type="PANTHER" id="PTHR30258:SF1">
    <property type="entry name" value="PROTEIN TRANSPORT PROTEIN HOFB HOMOLOG"/>
    <property type="match status" value="1"/>
</dbReference>
<dbReference type="Gene3D" id="3.30.300.160">
    <property type="entry name" value="Type II secretion system, protein E, N-terminal domain"/>
    <property type="match status" value="1"/>
</dbReference>
<dbReference type="GO" id="GO:0005524">
    <property type="term" value="F:ATP binding"/>
    <property type="evidence" value="ECO:0007669"/>
    <property type="project" value="UniProtKB-KW"/>
</dbReference>
<dbReference type="CDD" id="cd01129">
    <property type="entry name" value="PulE-GspE-like"/>
    <property type="match status" value="1"/>
</dbReference>
<dbReference type="Pfam" id="PF05157">
    <property type="entry name" value="MshEN"/>
    <property type="match status" value="1"/>
</dbReference>
<evidence type="ECO:0000256" key="2">
    <source>
        <dbReference type="ARBA" id="ARBA00022741"/>
    </source>
</evidence>
<evidence type="ECO:0000256" key="1">
    <source>
        <dbReference type="ARBA" id="ARBA00006611"/>
    </source>
</evidence>
<proteinExistence type="inferred from homology"/>
<dbReference type="EMBL" id="MHQC01000049">
    <property type="protein sequence ID" value="OGZ93846.1"/>
    <property type="molecule type" value="Genomic_DNA"/>
</dbReference>
<reference evidence="5 6" key="1">
    <citation type="journal article" date="2016" name="Nat. Commun.">
        <title>Thousands of microbial genomes shed light on interconnected biogeochemical processes in an aquifer system.</title>
        <authorList>
            <person name="Anantharaman K."/>
            <person name="Brown C.T."/>
            <person name="Hug L.A."/>
            <person name="Sharon I."/>
            <person name="Castelle C.J."/>
            <person name="Probst A.J."/>
            <person name="Thomas B.C."/>
            <person name="Singh A."/>
            <person name="Wilkins M.J."/>
            <person name="Karaoz U."/>
            <person name="Brodie E.L."/>
            <person name="Williams K.H."/>
            <person name="Hubbard S.S."/>
            <person name="Banfield J.F."/>
        </authorList>
    </citation>
    <scope>NUCLEOTIDE SEQUENCE [LARGE SCALE GENOMIC DNA]</scope>
</reference>
<evidence type="ECO:0000259" key="4">
    <source>
        <dbReference type="PROSITE" id="PS00662"/>
    </source>
</evidence>
<dbReference type="InterPro" id="IPR037257">
    <property type="entry name" value="T2SS_E_N_sf"/>
</dbReference>
<sequence>MESILDVLTQKGVIVKRQVFDIKRKAKEEGKTVEDILYAMGINEDDVLAAKSEAFGIPSTSLAEREITYDILKDVPEESARYYKFVPIGKTDEGALEIGMLNPEDMRAQEALRFIANRLGLSSYQVYLIKPEDFNKVVDHYKSLGGEVTKAVSDFEKEFASASLLKEGLSQTVEEAGKISEDAPITKMLGVILRYAVEGKASDVHIEPTQDKVKVRFRVDGVLYTGLFLPKGTHNALITKIKVMTNMKIDESRVPQDGRFHARILDKEIDFRVSTFPTTFGEKVAIRILDPGSSNRTLEDLGIEGRNREMLGEGIKRSFGMILITGPTGSGKSTTLYTLLKEIDREALNVVSLEDPVEYFMPGINQSQVRPEINYDFASGLRSILRQDPDVIMVGEIRDKETAQLAVHAALTGHLVLSTLHTNNAIGVIPRLIDMGVDPFLLPSTLTLAVGQRLARRLCEESRKAVPIEGRIKEIIDEQIETMPEIHKEAVKALNTGNVYEGQASSACPKGTRGRIGIYEVLAMTPELEKIILEGPSEANILAETRRQNMLTMRQDGVVKALKGVIALDDLLEVT</sequence>
<keyword evidence="2" id="KW-0547">Nucleotide-binding</keyword>
<keyword evidence="3" id="KW-0067">ATP-binding</keyword>
<dbReference type="Pfam" id="PF00437">
    <property type="entry name" value="T2SSE"/>
    <property type="match status" value="1"/>
</dbReference>
<dbReference type="GO" id="GO:0016887">
    <property type="term" value="F:ATP hydrolysis activity"/>
    <property type="evidence" value="ECO:0007669"/>
    <property type="project" value="TreeGrafter"/>
</dbReference>
<name>A0A1G2K356_9BACT</name>
<accession>A0A1G2K356</accession>
<evidence type="ECO:0000313" key="5">
    <source>
        <dbReference type="EMBL" id="OGZ93846.1"/>
    </source>
</evidence>
<dbReference type="Gene3D" id="3.30.450.90">
    <property type="match status" value="1"/>
</dbReference>
<evidence type="ECO:0000256" key="3">
    <source>
        <dbReference type="ARBA" id="ARBA00022840"/>
    </source>
</evidence>
<dbReference type="Gene3D" id="3.40.50.300">
    <property type="entry name" value="P-loop containing nucleotide triphosphate hydrolases"/>
    <property type="match status" value="1"/>
</dbReference>
<comment type="caution">
    <text evidence="5">The sequence shown here is derived from an EMBL/GenBank/DDBJ whole genome shotgun (WGS) entry which is preliminary data.</text>
</comment>
<dbReference type="InterPro" id="IPR027417">
    <property type="entry name" value="P-loop_NTPase"/>
</dbReference>
<dbReference type="InterPro" id="IPR003593">
    <property type="entry name" value="AAA+_ATPase"/>
</dbReference>
<dbReference type="GO" id="GO:0005886">
    <property type="term" value="C:plasma membrane"/>
    <property type="evidence" value="ECO:0007669"/>
    <property type="project" value="TreeGrafter"/>
</dbReference>
<dbReference type="SUPFAM" id="SSF160246">
    <property type="entry name" value="EspE N-terminal domain-like"/>
    <property type="match status" value="1"/>
</dbReference>
<dbReference type="Proteomes" id="UP000177152">
    <property type="component" value="Unassembled WGS sequence"/>
</dbReference>
<dbReference type="SUPFAM" id="SSF52540">
    <property type="entry name" value="P-loop containing nucleoside triphosphate hydrolases"/>
    <property type="match status" value="1"/>
</dbReference>